<reference evidence="2" key="2">
    <citation type="submission" date="2023-02" db="EMBL/GenBank/DDBJ databases">
        <authorList>
            <person name="Sun Q."/>
            <person name="Mori K."/>
        </authorList>
    </citation>
    <scope>NUCLEOTIDE SEQUENCE</scope>
    <source>
        <strain evidence="2">NBRC 112290</strain>
    </source>
</reference>
<keyword evidence="1" id="KW-0812">Transmembrane</keyword>
<organism evidence="2 3">
    <name type="scientific">Litorihabitans aurantiacus</name>
    <dbReference type="NCBI Taxonomy" id="1930061"/>
    <lineage>
        <taxon>Bacteria</taxon>
        <taxon>Bacillati</taxon>
        <taxon>Actinomycetota</taxon>
        <taxon>Actinomycetes</taxon>
        <taxon>Micrococcales</taxon>
        <taxon>Beutenbergiaceae</taxon>
        <taxon>Litorihabitans</taxon>
    </lineage>
</organism>
<comment type="caution">
    <text evidence="2">The sequence shown here is derived from an EMBL/GenBank/DDBJ whole genome shotgun (WGS) entry which is preliminary data.</text>
</comment>
<keyword evidence="1" id="KW-1133">Transmembrane helix</keyword>
<sequence>MPGPAGTSNPPAPRRPVSGATVAIAATGALVVGLGIGWFLPSPGATSDLSTAEGRHSAACELVASSFPGEVDQDDLSVVGTSSWDAFAVSGLLQAAAAEDEEFADSGERGQEVLTAYQRFDLEGLNSALEGVRESC</sequence>
<proteinExistence type="predicted"/>
<name>A0AA37XFM1_9MICO</name>
<keyword evidence="1" id="KW-0472">Membrane</keyword>
<dbReference type="RefSeq" id="WP_284251099.1">
    <property type="nucleotide sequence ID" value="NZ_BSUM01000001.1"/>
</dbReference>
<keyword evidence="3" id="KW-1185">Reference proteome</keyword>
<evidence type="ECO:0000313" key="2">
    <source>
        <dbReference type="EMBL" id="GMA32402.1"/>
    </source>
</evidence>
<reference evidence="2" key="1">
    <citation type="journal article" date="2014" name="Int. J. Syst. Evol. Microbiol.">
        <title>Complete genome sequence of Corynebacterium casei LMG S-19264T (=DSM 44701T), isolated from a smear-ripened cheese.</title>
        <authorList>
            <consortium name="US DOE Joint Genome Institute (JGI-PGF)"/>
            <person name="Walter F."/>
            <person name="Albersmeier A."/>
            <person name="Kalinowski J."/>
            <person name="Ruckert C."/>
        </authorList>
    </citation>
    <scope>NUCLEOTIDE SEQUENCE</scope>
    <source>
        <strain evidence="2">NBRC 112290</strain>
    </source>
</reference>
<evidence type="ECO:0000313" key="3">
    <source>
        <dbReference type="Proteomes" id="UP001157161"/>
    </source>
</evidence>
<dbReference type="AlphaFoldDB" id="A0AA37XFM1"/>
<feature type="transmembrane region" description="Helical" evidence="1">
    <location>
        <begin position="20"/>
        <end position="40"/>
    </location>
</feature>
<dbReference type="EMBL" id="BSUM01000001">
    <property type="protein sequence ID" value="GMA32402.1"/>
    <property type="molecule type" value="Genomic_DNA"/>
</dbReference>
<dbReference type="Proteomes" id="UP001157161">
    <property type="component" value="Unassembled WGS sequence"/>
</dbReference>
<evidence type="ECO:0000256" key="1">
    <source>
        <dbReference type="SAM" id="Phobius"/>
    </source>
</evidence>
<accession>A0AA37XFM1</accession>
<gene>
    <name evidence="2" type="ORF">GCM10025875_23940</name>
</gene>
<protein>
    <submittedName>
        <fullName evidence="2">Uncharacterized protein</fullName>
    </submittedName>
</protein>